<gene>
    <name evidence="3" type="ORF">ACTIVE_4887</name>
</gene>
<dbReference type="SUPFAM" id="SSF49503">
    <property type="entry name" value="Cupredoxins"/>
    <property type="match status" value="1"/>
</dbReference>
<sequence length="176" mass="17276">MNKTTISTTAGAALLAAGALLPVSAVGTAHATTSPSPGGKTTMPGSPSTKAKTTVTVTEKEYSLSLSTTTFKPGMYTFVAKNVGTMVHGLAISGPGISGTKQITGVKPGSTADLKVPLKAGTYQMWCPVDNHKALGMKTQITVSGAGGGAPGSPSPSGTGKAPASPAPTTSKPGGY</sequence>
<feature type="compositionally biased region" description="Low complexity" evidence="1">
    <location>
        <begin position="155"/>
        <end position="176"/>
    </location>
</feature>
<dbReference type="AlphaFoldDB" id="A0A7D4A170"/>
<dbReference type="EMBL" id="CP053892">
    <property type="protein sequence ID" value="QKG23244.1"/>
    <property type="molecule type" value="Genomic_DNA"/>
</dbReference>
<dbReference type="InterPro" id="IPR008972">
    <property type="entry name" value="Cupredoxin"/>
</dbReference>
<protein>
    <recommendedName>
        <fullName evidence="5">Blue (type 1) copper domain-containing protein</fullName>
    </recommendedName>
</protein>
<evidence type="ECO:0000313" key="4">
    <source>
        <dbReference type="Proteomes" id="UP000501240"/>
    </source>
</evidence>
<feature type="chain" id="PRO_5028917925" description="Blue (type 1) copper domain-containing protein" evidence="2">
    <location>
        <begin position="32"/>
        <end position="176"/>
    </location>
</feature>
<reference evidence="3 4" key="1">
    <citation type="submission" date="2020-05" db="EMBL/GenBank/DDBJ databases">
        <title>Actinomadura verrucosospora NRRL-B18236 (PFL_A860) Genome sequencing and assembly.</title>
        <authorList>
            <person name="Samborskyy M."/>
        </authorList>
    </citation>
    <scope>NUCLEOTIDE SEQUENCE [LARGE SCALE GENOMIC DNA]</scope>
    <source>
        <strain evidence="3 4">NRRL:B18236</strain>
    </source>
</reference>
<evidence type="ECO:0008006" key="5">
    <source>
        <dbReference type="Google" id="ProtNLM"/>
    </source>
</evidence>
<feature type="region of interest" description="Disordered" evidence="1">
    <location>
        <begin position="29"/>
        <end position="54"/>
    </location>
</feature>
<dbReference type="RefSeq" id="WP_173097232.1">
    <property type="nucleotide sequence ID" value="NZ_CP053892.1"/>
</dbReference>
<evidence type="ECO:0000313" key="3">
    <source>
        <dbReference type="EMBL" id="QKG23244.1"/>
    </source>
</evidence>
<organism evidence="3 4">
    <name type="scientific">Actinomadura verrucosospora</name>
    <dbReference type="NCBI Taxonomy" id="46165"/>
    <lineage>
        <taxon>Bacteria</taxon>
        <taxon>Bacillati</taxon>
        <taxon>Actinomycetota</taxon>
        <taxon>Actinomycetes</taxon>
        <taxon>Streptosporangiales</taxon>
        <taxon>Thermomonosporaceae</taxon>
        <taxon>Actinomadura</taxon>
    </lineage>
</organism>
<evidence type="ECO:0000256" key="1">
    <source>
        <dbReference type="SAM" id="MobiDB-lite"/>
    </source>
</evidence>
<accession>A0A7D4A170</accession>
<proteinExistence type="predicted"/>
<keyword evidence="2" id="KW-0732">Signal</keyword>
<dbReference type="Proteomes" id="UP000501240">
    <property type="component" value="Chromosome"/>
</dbReference>
<name>A0A7D4A170_ACTVE</name>
<feature type="signal peptide" evidence="2">
    <location>
        <begin position="1"/>
        <end position="31"/>
    </location>
</feature>
<evidence type="ECO:0000256" key="2">
    <source>
        <dbReference type="SAM" id="SignalP"/>
    </source>
</evidence>
<feature type="region of interest" description="Disordered" evidence="1">
    <location>
        <begin position="142"/>
        <end position="176"/>
    </location>
</feature>
<keyword evidence="4" id="KW-1185">Reference proteome</keyword>
<dbReference type="Gene3D" id="2.60.40.420">
    <property type="entry name" value="Cupredoxins - blue copper proteins"/>
    <property type="match status" value="1"/>
</dbReference>